<dbReference type="PANTHER" id="PTHR11875">
    <property type="entry name" value="TESTIS-SPECIFIC Y-ENCODED PROTEIN"/>
    <property type="match status" value="1"/>
</dbReference>
<dbReference type="GO" id="GO:0030527">
    <property type="term" value="F:structural constituent of chromatin"/>
    <property type="evidence" value="ECO:0007669"/>
    <property type="project" value="InterPro"/>
</dbReference>
<evidence type="ECO:0000256" key="7">
    <source>
        <dbReference type="ARBA" id="ARBA00023242"/>
    </source>
</evidence>
<dbReference type="InterPro" id="IPR009072">
    <property type="entry name" value="Histone-fold"/>
</dbReference>
<proteinExistence type="inferred from homology"/>
<dbReference type="SMART" id="SM00428">
    <property type="entry name" value="H3"/>
    <property type="match status" value="1"/>
</dbReference>
<feature type="region of interest" description="Disordered" evidence="8">
    <location>
        <begin position="298"/>
        <end position="324"/>
    </location>
</feature>
<comment type="similarity">
    <text evidence="4">Belongs to the histone H3 family.</text>
</comment>
<dbReference type="FunFam" id="1.20.5.1500:FF:000003">
    <property type="entry name" value="SET isoform 2"/>
    <property type="match status" value="1"/>
</dbReference>
<dbReference type="EMBL" id="JAULJE010000004">
    <property type="protein sequence ID" value="KAK1343780.1"/>
    <property type="molecule type" value="Genomic_DNA"/>
</dbReference>
<dbReference type="GO" id="GO:0003677">
    <property type="term" value="F:DNA binding"/>
    <property type="evidence" value="ECO:0007669"/>
    <property type="project" value="InterPro"/>
</dbReference>
<accession>A0AA40I666</accession>
<dbReference type="Gene3D" id="1.20.5.1500">
    <property type="match status" value="1"/>
</dbReference>
<dbReference type="InterPro" id="IPR037231">
    <property type="entry name" value="NAP-like_sf"/>
</dbReference>
<dbReference type="AlphaFoldDB" id="A0AA40I666"/>
<dbReference type="SUPFAM" id="SSF143113">
    <property type="entry name" value="NAP-like"/>
    <property type="match status" value="1"/>
</dbReference>
<protein>
    <recommendedName>
        <fullName evidence="9">Core Histone H2A/H2B/H3 domain-containing protein</fullName>
    </recommendedName>
</protein>
<feature type="domain" description="Core Histone H2A/H2B/H3" evidence="9">
    <location>
        <begin position="645"/>
        <end position="712"/>
    </location>
</feature>
<feature type="region of interest" description="Disordered" evidence="8">
    <location>
        <begin position="340"/>
        <end position="378"/>
    </location>
</feature>
<dbReference type="SUPFAM" id="SSF47113">
    <property type="entry name" value="Histone-fold"/>
    <property type="match status" value="1"/>
</dbReference>
<keyword evidence="7" id="KW-0539">Nucleus</keyword>
<feature type="region of interest" description="Disordered" evidence="8">
    <location>
        <begin position="1"/>
        <end position="27"/>
    </location>
</feature>
<dbReference type="Pfam" id="PF00125">
    <property type="entry name" value="Histone"/>
    <property type="match status" value="1"/>
</dbReference>
<dbReference type="Gene3D" id="3.30.1120.90">
    <property type="entry name" value="Nucleosome assembly protein"/>
    <property type="match status" value="1"/>
</dbReference>
<gene>
    <name evidence="10" type="ORF">QTO34_014333</name>
</gene>
<keyword evidence="11" id="KW-1185">Reference proteome</keyword>
<feature type="compositionally biased region" description="Acidic residues" evidence="8">
    <location>
        <begin position="496"/>
        <end position="538"/>
    </location>
</feature>
<evidence type="ECO:0000256" key="8">
    <source>
        <dbReference type="SAM" id="MobiDB-lite"/>
    </source>
</evidence>
<evidence type="ECO:0000256" key="1">
    <source>
        <dbReference type="ARBA" id="ARBA00004123"/>
    </source>
</evidence>
<reference evidence="10" key="1">
    <citation type="submission" date="2023-06" db="EMBL/GenBank/DDBJ databases">
        <title>Reference genome for the Northern bat (Eptesicus nilssonii), a most northern bat species.</title>
        <authorList>
            <person name="Laine V.N."/>
            <person name="Pulliainen A.T."/>
            <person name="Lilley T.M."/>
        </authorList>
    </citation>
    <scope>NUCLEOTIDE SEQUENCE</scope>
    <source>
        <strain evidence="10">BLF_Eptnil</strain>
        <tissue evidence="10">Kidney</tissue>
    </source>
</reference>
<evidence type="ECO:0000313" key="11">
    <source>
        <dbReference type="Proteomes" id="UP001177744"/>
    </source>
</evidence>
<dbReference type="GO" id="GO:0000786">
    <property type="term" value="C:nucleosome"/>
    <property type="evidence" value="ECO:0007669"/>
    <property type="project" value="InterPro"/>
</dbReference>
<evidence type="ECO:0000256" key="6">
    <source>
        <dbReference type="ARBA" id="ARBA00022490"/>
    </source>
</evidence>
<feature type="region of interest" description="Disordered" evidence="8">
    <location>
        <begin position="496"/>
        <end position="558"/>
    </location>
</feature>
<dbReference type="GO" id="GO:0006334">
    <property type="term" value="P:nucleosome assembly"/>
    <property type="evidence" value="ECO:0007669"/>
    <property type="project" value="InterPro"/>
</dbReference>
<dbReference type="Gene3D" id="1.10.20.10">
    <property type="entry name" value="Histone, subunit A"/>
    <property type="match status" value="1"/>
</dbReference>
<dbReference type="GO" id="GO:0046982">
    <property type="term" value="F:protein heterodimerization activity"/>
    <property type="evidence" value="ECO:0007669"/>
    <property type="project" value="InterPro"/>
</dbReference>
<dbReference type="InterPro" id="IPR007125">
    <property type="entry name" value="H2A/H2B/H3"/>
</dbReference>
<name>A0AA40I666_CNENI</name>
<dbReference type="InterPro" id="IPR000164">
    <property type="entry name" value="Histone_H3/CENP-A"/>
</dbReference>
<feature type="compositionally biased region" description="Basic and acidic residues" evidence="8">
    <location>
        <begin position="80"/>
        <end position="90"/>
    </location>
</feature>
<evidence type="ECO:0000256" key="2">
    <source>
        <dbReference type="ARBA" id="ARBA00004496"/>
    </source>
</evidence>
<comment type="subcellular location">
    <subcellularLocation>
        <location evidence="2">Cytoplasm</location>
    </subcellularLocation>
    <subcellularLocation>
        <location evidence="1">Nucleus</location>
    </subcellularLocation>
</comment>
<keyword evidence="5" id="KW-0488">Methylation</keyword>
<dbReference type="Proteomes" id="UP001177744">
    <property type="component" value="Unassembled WGS sequence"/>
</dbReference>
<feature type="region of interest" description="Disordered" evidence="8">
    <location>
        <begin position="210"/>
        <end position="237"/>
    </location>
</feature>
<keyword evidence="6" id="KW-0963">Cytoplasm</keyword>
<dbReference type="GO" id="GO:0005737">
    <property type="term" value="C:cytoplasm"/>
    <property type="evidence" value="ECO:0007669"/>
    <property type="project" value="UniProtKB-SubCell"/>
</dbReference>
<evidence type="ECO:0000256" key="4">
    <source>
        <dbReference type="ARBA" id="ARBA00010343"/>
    </source>
</evidence>
<organism evidence="10 11">
    <name type="scientific">Cnephaeus nilssonii</name>
    <name type="common">Northern bat</name>
    <name type="synonym">Eptesicus nilssonii</name>
    <dbReference type="NCBI Taxonomy" id="3371016"/>
    <lineage>
        <taxon>Eukaryota</taxon>
        <taxon>Metazoa</taxon>
        <taxon>Chordata</taxon>
        <taxon>Craniata</taxon>
        <taxon>Vertebrata</taxon>
        <taxon>Euteleostomi</taxon>
        <taxon>Mammalia</taxon>
        <taxon>Eutheria</taxon>
        <taxon>Laurasiatheria</taxon>
        <taxon>Chiroptera</taxon>
        <taxon>Yangochiroptera</taxon>
        <taxon>Vespertilionidae</taxon>
        <taxon>Cnephaeus</taxon>
    </lineage>
</organism>
<evidence type="ECO:0000256" key="3">
    <source>
        <dbReference type="ARBA" id="ARBA00009947"/>
    </source>
</evidence>
<dbReference type="GO" id="GO:0005634">
    <property type="term" value="C:nucleus"/>
    <property type="evidence" value="ECO:0007669"/>
    <property type="project" value="UniProtKB-SubCell"/>
</dbReference>
<evidence type="ECO:0000256" key="5">
    <source>
        <dbReference type="ARBA" id="ARBA00022481"/>
    </source>
</evidence>
<comment type="caution">
    <text evidence="10">The sequence shown here is derived from an EMBL/GenBank/DDBJ whole genome shotgun (WGS) entry which is preliminary data.</text>
</comment>
<dbReference type="InterPro" id="IPR002164">
    <property type="entry name" value="NAP_family"/>
</dbReference>
<evidence type="ECO:0000313" key="10">
    <source>
        <dbReference type="EMBL" id="KAK1343780.1"/>
    </source>
</evidence>
<comment type="similarity">
    <text evidence="3">Belongs to the nucleosome assembly protein (NAP) family.</text>
</comment>
<sequence>MVRPGGQRALRLPGSPGRPAVLPHVSDRGQIRFGKAFEDASRPAGWWLNPPGRWQKEGTPAQTTPWPNPGGLPAALQPLRDSEPHQRGHDPPPPSPALSRPLGPGQHCAPLLCHRYPPSAGDRDRGRTAQPEAVLTAGKHCCSSGSLSRLCGRTTEQRQQAQWAGRRASGPIPCQDFTTILSGSTASPKTPQIRTSTCTAALVPESSILRPSAPGDYCESWDSESEGPGPTGGQSMPPTPLLSLVCVDRLLPETGTMLTLATFAFFTGALVASTQLALGPSGSAVVLVAAPVADPSHPGLARGTGKPQMAAAQPPRATRGSGNQSWQRLELLAVAAAERASGPGDFQRSDTWKTETASSPEAGEKPTPQDVPKGEEQQKTIEHIDEVQNERDRLNEQASEEFLKVEQKYNKLRQPFFQKRSELIAKIPNFWVTTFANHPQVSSLLGEEDEEARHYLARVEMTEFEDIKSGADKLEVIKDDIWPNPLQYYLVPDMDDEEGEGEEDEDDEEKEGLENIDEEGMEDEGEEDDDEGQEGEEDCGAHSHKMAAPSPLSPAGQQGAAWNMAGIMGVSDTMLAVGNSGGTARPNGPQQERDQSRMVEQVSGQRQAKLPELQPKEKGVSQEVSVPWLIPSRLSANRLERGQTTEEAAGYQSPLERVRPPLEGAWCEKLLRIKTDLRFQSAAIGALQEASEAYLVGLFEDTNLGAIHAKRNFYYCCNLSQGGRLCHRDRTILKGRVFTSLASPPPGEISDTTQDPTATPARDLLPWL</sequence>
<feature type="region of interest" description="Disordered" evidence="8">
    <location>
        <begin position="42"/>
        <end position="132"/>
    </location>
</feature>
<feature type="region of interest" description="Disordered" evidence="8">
    <location>
        <begin position="577"/>
        <end position="618"/>
    </location>
</feature>
<evidence type="ECO:0000259" key="9">
    <source>
        <dbReference type="Pfam" id="PF00125"/>
    </source>
</evidence>